<dbReference type="InterPro" id="IPR008942">
    <property type="entry name" value="ENTH_VHS"/>
</dbReference>
<comment type="subcellular location">
    <subcellularLocation>
        <location evidence="1">Cytoplasm</location>
    </subcellularLocation>
</comment>
<keyword evidence="5 7" id="KW-0175">Coiled coil</keyword>
<dbReference type="SUPFAM" id="SSF109885">
    <property type="entry name" value="I/LWEQ domain"/>
    <property type="match status" value="1"/>
</dbReference>
<name>A0A8C9HB51_9PRIM</name>
<evidence type="ECO:0000256" key="5">
    <source>
        <dbReference type="ARBA" id="ARBA00023054"/>
    </source>
</evidence>
<feature type="coiled-coil region" evidence="7">
    <location>
        <begin position="880"/>
        <end position="909"/>
    </location>
</feature>
<dbReference type="PANTHER" id="PTHR10407:SF14">
    <property type="entry name" value="HUNTINGTIN-INTERACTING PROTEIN 1"/>
    <property type="match status" value="1"/>
</dbReference>
<dbReference type="FunFam" id="1.25.40.90:FF:000012">
    <property type="entry name" value="Huntingtin interacting protein 1-related"/>
    <property type="match status" value="1"/>
</dbReference>
<feature type="coiled-coil region" evidence="7">
    <location>
        <begin position="330"/>
        <end position="508"/>
    </location>
</feature>
<dbReference type="Proteomes" id="UP000694416">
    <property type="component" value="Unplaced"/>
</dbReference>
<dbReference type="Gene3D" id="1.20.1410.10">
    <property type="entry name" value="I/LWEQ domain"/>
    <property type="match status" value="1"/>
</dbReference>
<feature type="region of interest" description="Disordered" evidence="8">
    <location>
        <begin position="917"/>
        <end position="939"/>
    </location>
</feature>
<dbReference type="SMART" id="SM00307">
    <property type="entry name" value="ILWEQ"/>
    <property type="match status" value="1"/>
</dbReference>
<dbReference type="Pfam" id="PF07651">
    <property type="entry name" value="ANTH"/>
    <property type="match status" value="2"/>
</dbReference>
<dbReference type="Pfam" id="PF16515">
    <property type="entry name" value="HIP1_clath_bdg"/>
    <property type="match status" value="1"/>
</dbReference>
<evidence type="ECO:0000313" key="11">
    <source>
        <dbReference type="Ensembl" id="ENSPTEP00000017169.1"/>
    </source>
</evidence>
<evidence type="ECO:0000256" key="8">
    <source>
        <dbReference type="SAM" id="MobiDB-lite"/>
    </source>
</evidence>
<feature type="domain" description="I/LWEQ" evidence="10">
    <location>
        <begin position="669"/>
        <end position="914"/>
    </location>
</feature>
<organism evidence="11 12">
    <name type="scientific">Piliocolobus tephrosceles</name>
    <name type="common">Ugandan red Colobus</name>
    <dbReference type="NCBI Taxonomy" id="591936"/>
    <lineage>
        <taxon>Eukaryota</taxon>
        <taxon>Metazoa</taxon>
        <taxon>Chordata</taxon>
        <taxon>Craniata</taxon>
        <taxon>Vertebrata</taxon>
        <taxon>Euteleostomi</taxon>
        <taxon>Mammalia</taxon>
        <taxon>Eutheria</taxon>
        <taxon>Euarchontoglires</taxon>
        <taxon>Primates</taxon>
        <taxon>Haplorrhini</taxon>
        <taxon>Catarrhini</taxon>
        <taxon>Cercopithecidae</taxon>
        <taxon>Colobinae</taxon>
        <taxon>Piliocolobus</taxon>
    </lineage>
</organism>
<dbReference type="FunFam" id="1.20.5.1700:FF:000002">
    <property type="entry name" value="Huntingtin interacting protein 1"/>
    <property type="match status" value="1"/>
</dbReference>
<evidence type="ECO:0000256" key="6">
    <source>
        <dbReference type="ARBA" id="ARBA00023203"/>
    </source>
</evidence>
<dbReference type="PANTHER" id="PTHR10407">
    <property type="entry name" value="HUNTINGTIN INTERACTING PROTEIN 1"/>
    <property type="match status" value="1"/>
</dbReference>
<dbReference type="Gene3D" id="1.25.40.90">
    <property type="match status" value="1"/>
</dbReference>
<dbReference type="GO" id="GO:0007015">
    <property type="term" value="P:actin filament organization"/>
    <property type="evidence" value="ECO:0007669"/>
    <property type="project" value="TreeGrafter"/>
</dbReference>
<comment type="similarity">
    <text evidence="2">Belongs to the SLA2 family.</text>
</comment>
<sequence length="939" mass="105061">MDRMASSMKQVPNPLPKVLSRRGVGAGLEAAERESFERTQTVSINKAINTQEVAVKEKHARTCILGTHHEKGAQTFWSVVNRLPLSSNAVLCWKFCHVFHKLLRDGHPNVLKDSVRYRNELSDMSRMWNPRFPGNLQMSDRQLDEAGESDVNNFFQLTVEMFDYLECELNLFQTVFNSLDMSRSVSVTAAGQCRLAPLIQVILDCSHLYDYTVKLLFKLHSLKELFYRSSNLQYFKRLIQIPQLPENPPNFLRASALSEHISPVVVIPAETSSPDSEPVLEKDDLMDMDASQQSLFDNKFDDIFGSSFSSDPFNFNSQNGVNKDEKDHLIERLYREISGLKAQLENMKTESQRVVLQLKGRVSELEAELAEQQHLRQQAADDCEFLRAELDELRRQREDTEKAQRSLSEIERKAQANEQRYSKLKEKYSELVQNHADLLRKNAEVTKQVSVARQAQVDLEREKKQLEDSLERISDQGQRKTQEQLEVLESLKQELATSQRELQVLQGSLETSAQSEANWAAQIAELEKERDSLVSGAAHRDEELSALRKELQDTQLKLASTEESMCQLAKDQRKMLLVGSRKAAEQVIQDALNQLEEPPLISCAGSADHLLSTVTSISSCIEQLEKSWSQYLACPEDISGLLHSITLLAHLTSDAISHGASTSLRAPPEPADSLTEACKQYGRETLAYLASLEEEGTLENADSTAMRNCLSKIKAIGEELLPRGLDIKQEELGDLVDKEMAATSAAIETATARIEGTASPKEFYAKNSRWTEGLISASKAVGWGATVMVDAADLVVQGRGKFEELMVCSHEIAASTAQLVAASKVKADKDSPNLAQLQQASRGVNQATAGVVASTISGKSQIEETDNMDFSSMTLTQIKRQEMDSQVRVLELENELQKERQKLGELRKKHYELAGVAEGWEEGTEASPPTLQEAVTEKE</sequence>
<keyword evidence="4" id="KW-0254">Endocytosis</keyword>
<evidence type="ECO:0000256" key="2">
    <source>
        <dbReference type="ARBA" id="ARBA00010135"/>
    </source>
</evidence>
<dbReference type="GO" id="GO:0080025">
    <property type="term" value="F:phosphatidylinositol-3,5-bisphosphate binding"/>
    <property type="evidence" value="ECO:0007669"/>
    <property type="project" value="TreeGrafter"/>
</dbReference>
<evidence type="ECO:0000256" key="7">
    <source>
        <dbReference type="SAM" id="Coils"/>
    </source>
</evidence>
<dbReference type="GO" id="GO:0030136">
    <property type="term" value="C:clathrin-coated vesicle"/>
    <property type="evidence" value="ECO:0007669"/>
    <property type="project" value="TreeGrafter"/>
</dbReference>
<dbReference type="InterPro" id="IPR002558">
    <property type="entry name" value="ILWEQ_dom"/>
</dbReference>
<dbReference type="FunFam" id="1.20.1410.10:FF:000008">
    <property type="entry name" value="Huntingtin interacting protein 1"/>
    <property type="match status" value="1"/>
</dbReference>
<reference evidence="11" key="1">
    <citation type="submission" date="2025-08" db="UniProtKB">
        <authorList>
            <consortium name="Ensembl"/>
        </authorList>
    </citation>
    <scope>IDENTIFICATION</scope>
</reference>
<dbReference type="GO" id="GO:0051015">
    <property type="term" value="F:actin filament binding"/>
    <property type="evidence" value="ECO:0007669"/>
    <property type="project" value="TreeGrafter"/>
</dbReference>
<evidence type="ECO:0000259" key="9">
    <source>
        <dbReference type="PROSITE" id="PS50942"/>
    </source>
</evidence>
<protein>
    <submittedName>
        <fullName evidence="11">Huntingtin interacting protein 1</fullName>
    </submittedName>
</protein>
<dbReference type="GO" id="GO:0048268">
    <property type="term" value="P:clathrin coat assembly"/>
    <property type="evidence" value="ECO:0007669"/>
    <property type="project" value="TreeGrafter"/>
</dbReference>
<dbReference type="InterPro" id="IPR032422">
    <property type="entry name" value="HIP1_clath-bd"/>
</dbReference>
<evidence type="ECO:0000313" key="12">
    <source>
        <dbReference type="Proteomes" id="UP000694416"/>
    </source>
</evidence>
<keyword evidence="3" id="KW-0963">Cytoplasm</keyword>
<evidence type="ECO:0000256" key="3">
    <source>
        <dbReference type="ARBA" id="ARBA00022490"/>
    </source>
</evidence>
<keyword evidence="6" id="KW-0009">Actin-binding</keyword>
<dbReference type="Ensembl" id="ENSPTET00000025356.1">
    <property type="protein sequence ID" value="ENSPTEP00000017169.1"/>
    <property type="gene ID" value="ENSPTEG00000018683.1"/>
</dbReference>
<dbReference type="GO" id="GO:0006897">
    <property type="term" value="P:endocytosis"/>
    <property type="evidence" value="ECO:0007669"/>
    <property type="project" value="UniProtKB-KW"/>
</dbReference>
<keyword evidence="12" id="KW-1185">Reference proteome</keyword>
<dbReference type="PROSITE" id="PS50942">
    <property type="entry name" value="ENTH"/>
    <property type="match status" value="1"/>
</dbReference>
<evidence type="ECO:0000259" key="10">
    <source>
        <dbReference type="PROSITE" id="PS50945"/>
    </source>
</evidence>
<dbReference type="Gene3D" id="6.10.250.920">
    <property type="match status" value="1"/>
</dbReference>
<dbReference type="SUPFAM" id="SSF48464">
    <property type="entry name" value="ENTH/VHS domain"/>
    <property type="match status" value="1"/>
</dbReference>
<dbReference type="GO" id="GO:0035615">
    <property type="term" value="F:clathrin adaptor activity"/>
    <property type="evidence" value="ECO:0007669"/>
    <property type="project" value="TreeGrafter"/>
</dbReference>
<evidence type="ECO:0000256" key="1">
    <source>
        <dbReference type="ARBA" id="ARBA00004496"/>
    </source>
</evidence>
<accession>A0A8C9HB51</accession>
<dbReference type="GO" id="GO:0043325">
    <property type="term" value="F:phosphatidylinositol-3,4-bisphosphate binding"/>
    <property type="evidence" value="ECO:0007669"/>
    <property type="project" value="TreeGrafter"/>
</dbReference>
<dbReference type="Pfam" id="PF01608">
    <property type="entry name" value="I_LWEQ"/>
    <property type="match status" value="1"/>
</dbReference>
<dbReference type="PROSITE" id="PS50945">
    <property type="entry name" value="I_LWEQ"/>
    <property type="match status" value="1"/>
</dbReference>
<dbReference type="InterPro" id="IPR011417">
    <property type="entry name" value="ANTH_dom"/>
</dbReference>
<dbReference type="Gene3D" id="1.20.5.1700">
    <property type="match status" value="1"/>
</dbReference>
<reference evidence="11" key="2">
    <citation type="submission" date="2025-09" db="UniProtKB">
        <authorList>
            <consortium name="Ensembl"/>
        </authorList>
    </citation>
    <scope>IDENTIFICATION</scope>
</reference>
<dbReference type="InterPro" id="IPR030224">
    <property type="entry name" value="Sla2_fam"/>
</dbReference>
<feature type="domain" description="ENTH" evidence="9">
    <location>
        <begin position="32"/>
        <end position="161"/>
    </location>
</feature>
<dbReference type="AlphaFoldDB" id="A0A8C9HB51"/>
<evidence type="ECO:0000256" key="4">
    <source>
        <dbReference type="ARBA" id="ARBA00022583"/>
    </source>
</evidence>
<dbReference type="InterPro" id="IPR035964">
    <property type="entry name" value="I/LWEQ_dom_sf"/>
</dbReference>
<dbReference type="GO" id="GO:0098793">
    <property type="term" value="C:presynapse"/>
    <property type="evidence" value="ECO:0007669"/>
    <property type="project" value="TreeGrafter"/>
</dbReference>
<dbReference type="SMART" id="SM00273">
    <property type="entry name" value="ENTH"/>
    <property type="match status" value="1"/>
</dbReference>
<dbReference type="GO" id="GO:0030864">
    <property type="term" value="C:cortical actin cytoskeleton"/>
    <property type="evidence" value="ECO:0007669"/>
    <property type="project" value="TreeGrafter"/>
</dbReference>
<proteinExistence type="inferred from homology"/>
<dbReference type="GO" id="GO:0032051">
    <property type="term" value="F:clathrin light chain binding"/>
    <property type="evidence" value="ECO:0007669"/>
    <property type="project" value="TreeGrafter"/>
</dbReference>
<dbReference type="InterPro" id="IPR013809">
    <property type="entry name" value="ENTH"/>
</dbReference>